<name>A0A0G2Z5G8_9BACT</name>
<dbReference type="PATRIC" id="fig|1330330.3.peg.434"/>
<evidence type="ECO:0000256" key="1">
    <source>
        <dbReference type="SAM" id="Coils"/>
    </source>
</evidence>
<keyword evidence="2" id="KW-0132">Cell division</keyword>
<keyword evidence="1" id="KW-0175">Coiled coil</keyword>
<dbReference type="RefSeq" id="WP_047753947.1">
    <property type="nucleotide sequence ID" value="NZ_CAJUHA010000004.1"/>
</dbReference>
<dbReference type="KEGG" id="kpf:IX53_02120"/>
<gene>
    <name evidence="2" type="ORF">IX53_02120</name>
</gene>
<organism evidence="2 3">
    <name type="scientific">Kosmotoga pacifica</name>
    <dbReference type="NCBI Taxonomy" id="1330330"/>
    <lineage>
        <taxon>Bacteria</taxon>
        <taxon>Thermotogati</taxon>
        <taxon>Thermotogota</taxon>
        <taxon>Thermotogae</taxon>
        <taxon>Kosmotogales</taxon>
        <taxon>Kosmotogaceae</taxon>
        <taxon>Kosmotoga</taxon>
    </lineage>
</organism>
<accession>A0A0G2Z5G8</accession>
<dbReference type="EMBL" id="CP011232">
    <property type="protein sequence ID" value="AKI96812.1"/>
    <property type="molecule type" value="Genomic_DNA"/>
</dbReference>
<dbReference type="OrthoDB" id="47047at2"/>
<dbReference type="Proteomes" id="UP000035159">
    <property type="component" value="Chromosome"/>
</dbReference>
<proteinExistence type="predicted"/>
<dbReference type="AlphaFoldDB" id="A0A0G2Z5G8"/>
<evidence type="ECO:0000313" key="2">
    <source>
        <dbReference type="EMBL" id="AKI96812.1"/>
    </source>
</evidence>
<dbReference type="STRING" id="1330330.IX53_02120"/>
<reference evidence="2 3" key="1">
    <citation type="submission" date="2015-04" db="EMBL/GenBank/DDBJ databases">
        <title>Complete Genome Sequence of Kosmotoga pacifica SLHLJ1.</title>
        <authorList>
            <person name="Jiang L.J."/>
            <person name="Shao Z.Z."/>
            <person name="Jebbar M."/>
        </authorList>
    </citation>
    <scope>NUCLEOTIDE SEQUENCE [LARGE SCALE GENOMIC DNA]</scope>
    <source>
        <strain evidence="2 3">SLHLJ1</strain>
    </source>
</reference>
<sequence>MRRPVVLKLGEREFEFITNEPQSIVDEVFNEISQEFALLEKDVEKAGFEKVLVAMLVNMTTDFIKAENELKRLKEKYNEVLKDYYKGRGRIAKD</sequence>
<keyword evidence="2" id="KW-0131">Cell cycle</keyword>
<feature type="coiled-coil region" evidence="1">
    <location>
        <begin position="56"/>
        <end position="83"/>
    </location>
</feature>
<evidence type="ECO:0000313" key="3">
    <source>
        <dbReference type="Proteomes" id="UP000035159"/>
    </source>
</evidence>
<dbReference type="GO" id="GO:0051301">
    <property type="term" value="P:cell division"/>
    <property type="evidence" value="ECO:0007669"/>
    <property type="project" value="UniProtKB-KW"/>
</dbReference>
<protein>
    <submittedName>
        <fullName evidence="2">Cell division protein ZapA</fullName>
    </submittedName>
</protein>
<keyword evidence="3" id="KW-1185">Reference proteome</keyword>